<dbReference type="Gene3D" id="3.40.50.10170">
    <property type="match status" value="1"/>
</dbReference>
<dbReference type="AlphaFoldDB" id="X0Z185"/>
<dbReference type="EMBL" id="BART01002494">
    <property type="protein sequence ID" value="GAG62820.1"/>
    <property type="molecule type" value="Genomic_DNA"/>
</dbReference>
<dbReference type="GO" id="GO:0008289">
    <property type="term" value="F:lipid binding"/>
    <property type="evidence" value="ECO:0007669"/>
    <property type="project" value="UniProtKB-KW"/>
</dbReference>
<dbReference type="InterPro" id="IPR003797">
    <property type="entry name" value="DegV"/>
</dbReference>
<reference evidence="2" key="1">
    <citation type="journal article" date="2014" name="Front. Microbiol.">
        <title>High frequency of phylogenetically diverse reductive dehalogenase-homologous genes in deep subseafloor sedimentary metagenomes.</title>
        <authorList>
            <person name="Kawai M."/>
            <person name="Futagami T."/>
            <person name="Toyoda A."/>
            <person name="Takaki Y."/>
            <person name="Nishi S."/>
            <person name="Hori S."/>
            <person name="Arai W."/>
            <person name="Tsubouchi T."/>
            <person name="Morono Y."/>
            <person name="Uchiyama I."/>
            <person name="Ito T."/>
            <person name="Fujiyama A."/>
            <person name="Inagaki F."/>
            <person name="Takami H."/>
        </authorList>
    </citation>
    <scope>NUCLEOTIDE SEQUENCE</scope>
    <source>
        <strain evidence="2">Expedition CK06-06</strain>
    </source>
</reference>
<dbReference type="Pfam" id="PF02645">
    <property type="entry name" value="DegV"/>
    <property type="match status" value="1"/>
</dbReference>
<dbReference type="InterPro" id="IPR050270">
    <property type="entry name" value="DegV_domain_contain"/>
</dbReference>
<dbReference type="PANTHER" id="PTHR33434:SF2">
    <property type="entry name" value="FATTY ACID-BINDING PROTEIN TM_1468"/>
    <property type="match status" value="1"/>
</dbReference>
<evidence type="ECO:0008006" key="3">
    <source>
        <dbReference type="Google" id="ProtNLM"/>
    </source>
</evidence>
<dbReference type="PANTHER" id="PTHR33434">
    <property type="entry name" value="DEGV DOMAIN-CONTAINING PROTEIN DR_1986-RELATED"/>
    <property type="match status" value="1"/>
</dbReference>
<evidence type="ECO:0000256" key="1">
    <source>
        <dbReference type="ARBA" id="ARBA00023121"/>
    </source>
</evidence>
<gene>
    <name evidence="2" type="ORF">S01H4_07578</name>
</gene>
<organism evidence="2">
    <name type="scientific">marine sediment metagenome</name>
    <dbReference type="NCBI Taxonomy" id="412755"/>
    <lineage>
        <taxon>unclassified sequences</taxon>
        <taxon>metagenomes</taxon>
        <taxon>ecological metagenomes</taxon>
    </lineage>
</organism>
<keyword evidence="1" id="KW-0446">Lipid-binding</keyword>
<dbReference type="PROSITE" id="PS51482">
    <property type="entry name" value="DEGV"/>
    <property type="match status" value="1"/>
</dbReference>
<proteinExistence type="predicted"/>
<accession>X0Z185</accession>
<dbReference type="SUPFAM" id="SSF82549">
    <property type="entry name" value="DAK1/DegV-like"/>
    <property type="match status" value="1"/>
</dbReference>
<dbReference type="NCBIfam" id="TIGR00762">
    <property type="entry name" value="DegV"/>
    <property type="match status" value="1"/>
</dbReference>
<comment type="caution">
    <text evidence="2">The sequence shown here is derived from an EMBL/GenBank/DDBJ whole genome shotgun (WGS) entry which is preliminary data.</text>
</comment>
<sequence length="183" mass="19893">MAKSRVAIAVDSTAYIPPGLVKKYNIHVIPQILNWEGESLLDDVDIKPVAFYERLKTAKEMPTTSQPSAGEFHDFFVNITETADSIVGIFVSDDLSGTLDSARTAAKMMGDFPLEIVDSRTTSMGLGFLVLEAARAAEEGLNHLEVAEAVQALIPKMHVLFVVDTLEFLHRGGRIVGSVSFLA</sequence>
<name>X0Z185_9ZZZZ</name>
<protein>
    <recommendedName>
        <fullName evidence="3">DegV family protein</fullName>
    </recommendedName>
</protein>
<evidence type="ECO:0000313" key="2">
    <source>
        <dbReference type="EMBL" id="GAG62820.1"/>
    </source>
</evidence>